<protein>
    <submittedName>
        <fullName evidence="1">Uncharacterized protein</fullName>
    </submittedName>
</protein>
<organism evidence="1 2">
    <name type="scientific">Pseudofrankia asymbiotica</name>
    <dbReference type="NCBI Taxonomy" id="1834516"/>
    <lineage>
        <taxon>Bacteria</taxon>
        <taxon>Bacillati</taxon>
        <taxon>Actinomycetota</taxon>
        <taxon>Actinomycetes</taxon>
        <taxon>Frankiales</taxon>
        <taxon>Frankiaceae</taxon>
        <taxon>Pseudofrankia</taxon>
    </lineage>
</organism>
<proteinExistence type="predicted"/>
<evidence type="ECO:0000313" key="1">
    <source>
        <dbReference type="EMBL" id="ONH23478.1"/>
    </source>
</evidence>
<sequence length="89" mass="9823">MAGPLGWTIEDLAVVAGETPENHDYDPTLCRHVGLVYMAAVPLGTDQLIEAALEADRSSARIDRGAWQPVNYFRDPCPDKERSLRNTTP</sequence>
<accession>A0A1V2I3F9</accession>
<comment type="caution">
    <text evidence="1">The sequence shown here is derived from an EMBL/GenBank/DDBJ whole genome shotgun (WGS) entry which is preliminary data.</text>
</comment>
<keyword evidence="2" id="KW-1185">Reference proteome</keyword>
<reference evidence="2" key="1">
    <citation type="submission" date="2016-10" db="EMBL/GenBank/DDBJ databases">
        <title>Frankia sp. NRRL B-16386 Genome sequencing.</title>
        <authorList>
            <person name="Ghodhbane-Gtari F."/>
            <person name="Swanson E."/>
            <person name="Gueddou A."/>
            <person name="Hezbri K."/>
            <person name="Ktari K."/>
            <person name="Nouioui I."/>
            <person name="Morris K."/>
            <person name="Simpson S."/>
            <person name="Abebe-Akele F."/>
            <person name="Thomas K."/>
            <person name="Gtari M."/>
            <person name="Tisa L.S."/>
        </authorList>
    </citation>
    <scope>NUCLEOTIDE SEQUENCE [LARGE SCALE GENOMIC DNA]</scope>
    <source>
        <strain evidence="2">NRRL B-16386</strain>
    </source>
</reference>
<name>A0A1V2I3F9_9ACTN</name>
<dbReference type="STRING" id="1834516.BL253_32875"/>
<dbReference type="AlphaFoldDB" id="A0A1V2I3F9"/>
<gene>
    <name evidence="1" type="ORF">BL253_32875</name>
</gene>
<dbReference type="Proteomes" id="UP000188929">
    <property type="component" value="Unassembled WGS sequence"/>
</dbReference>
<evidence type="ECO:0000313" key="2">
    <source>
        <dbReference type="Proteomes" id="UP000188929"/>
    </source>
</evidence>
<dbReference type="EMBL" id="MOMC01000085">
    <property type="protein sequence ID" value="ONH23478.1"/>
    <property type="molecule type" value="Genomic_DNA"/>
</dbReference>